<protein>
    <submittedName>
        <fullName evidence="2">Uncharacterized protein</fullName>
    </submittedName>
</protein>
<feature type="signal peptide" evidence="1">
    <location>
        <begin position="1"/>
        <end position="19"/>
    </location>
</feature>
<feature type="chain" id="PRO_5005488291" evidence="1">
    <location>
        <begin position="20"/>
        <end position="145"/>
    </location>
</feature>
<sequence length="145" mass="16816">MRGMTLPLLPIISRGMMLAGNLVLKTVHCYLSEKKGIQLPWDFKSFNNFLPSQPGWPSFWLKGYVFCRSGMTSSSSKCLWPLRLLIWRFLARKLIGFPVNDFKERFRATRNMSAFFITLELVRFSLICPFLLPVVVESLDIRAYS</sequence>
<proteinExistence type="predicted"/>
<organism evidence="2">
    <name type="scientific">Lepeophtheirus salmonis</name>
    <name type="common">Salmon louse</name>
    <name type="synonym">Caligus salmonis</name>
    <dbReference type="NCBI Taxonomy" id="72036"/>
    <lineage>
        <taxon>Eukaryota</taxon>
        <taxon>Metazoa</taxon>
        <taxon>Ecdysozoa</taxon>
        <taxon>Arthropoda</taxon>
        <taxon>Crustacea</taxon>
        <taxon>Multicrustacea</taxon>
        <taxon>Hexanauplia</taxon>
        <taxon>Copepoda</taxon>
        <taxon>Siphonostomatoida</taxon>
        <taxon>Caligidae</taxon>
        <taxon>Lepeophtheirus</taxon>
    </lineage>
</organism>
<keyword evidence="1" id="KW-0732">Signal</keyword>
<dbReference type="AlphaFoldDB" id="A0A0K2U1U5"/>
<evidence type="ECO:0000313" key="2">
    <source>
        <dbReference type="EMBL" id="CDW31636.1"/>
    </source>
</evidence>
<reference evidence="2" key="1">
    <citation type="submission" date="2014-05" db="EMBL/GenBank/DDBJ databases">
        <authorList>
            <person name="Chronopoulou M."/>
        </authorList>
    </citation>
    <scope>NUCLEOTIDE SEQUENCE</scope>
    <source>
        <tissue evidence="2">Whole organism</tissue>
    </source>
</reference>
<evidence type="ECO:0000256" key="1">
    <source>
        <dbReference type="SAM" id="SignalP"/>
    </source>
</evidence>
<dbReference type="EMBL" id="HACA01014275">
    <property type="protein sequence ID" value="CDW31636.1"/>
    <property type="molecule type" value="Transcribed_RNA"/>
</dbReference>
<accession>A0A0K2U1U5</accession>
<name>A0A0K2U1U5_LEPSM</name>